<dbReference type="Proteomes" id="UP001056778">
    <property type="component" value="Chromosome 1"/>
</dbReference>
<gene>
    <name evidence="1" type="ORF">MML48_1g05840</name>
</gene>
<reference evidence="1" key="1">
    <citation type="submission" date="2022-04" db="EMBL/GenBank/DDBJ databases">
        <title>Chromosome-scale genome assembly of Holotrichia oblita Faldermann.</title>
        <authorList>
            <person name="Rongchong L."/>
        </authorList>
    </citation>
    <scope>NUCLEOTIDE SEQUENCE</scope>
    <source>
        <strain evidence="1">81SQS9</strain>
    </source>
</reference>
<evidence type="ECO:0000313" key="2">
    <source>
        <dbReference type="Proteomes" id="UP001056778"/>
    </source>
</evidence>
<sequence>MIHKMELETAESEPSQLLKKHLLNLVNRRLGSFETNILAAKVTYLDPRLNTLPFSVQEKDAQRWITEEIPEIMRDNQDVENLAETPTIPDASVRYSIWPHFDAKITHL</sequence>
<comment type="caution">
    <text evidence="1">The sequence shown here is derived from an EMBL/GenBank/DDBJ whole genome shotgun (WGS) entry which is preliminary data.</text>
</comment>
<accession>A0ACB9TWD5</accession>
<keyword evidence="2" id="KW-1185">Reference proteome</keyword>
<protein>
    <submittedName>
        <fullName evidence="1">Uncharacterized protein</fullName>
    </submittedName>
</protein>
<evidence type="ECO:0000313" key="1">
    <source>
        <dbReference type="EMBL" id="KAI4470959.1"/>
    </source>
</evidence>
<organism evidence="1 2">
    <name type="scientific">Holotrichia oblita</name>
    <name type="common">Chafer beetle</name>
    <dbReference type="NCBI Taxonomy" id="644536"/>
    <lineage>
        <taxon>Eukaryota</taxon>
        <taxon>Metazoa</taxon>
        <taxon>Ecdysozoa</taxon>
        <taxon>Arthropoda</taxon>
        <taxon>Hexapoda</taxon>
        <taxon>Insecta</taxon>
        <taxon>Pterygota</taxon>
        <taxon>Neoptera</taxon>
        <taxon>Endopterygota</taxon>
        <taxon>Coleoptera</taxon>
        <taxon>Polyphaga</taxon>
        <taxon>Scarabaeiformia</taxon>
        <taxon>Scarabaeidae</taxon>
        <taxon>Melolonthinae</taxon>
        <taxon>Holotrichia</taxon>
    </lineage>
</organism>
<name>A0ACB9TWD5_HOLOL</name>
<dbReference type="EMBL" id="CM043015">
    <property type="protein sequence ID" value="KAI4470959.1"/>
    <property type="molecule type" value="Genomic_DNA"/>
</dbReference>
<proteinExistence type="predicted"/>